<dbReference type="RefSeq" id="WP_259427927.1">
    <property type="nucleotide sequence ID" value="NZ_JANWTC010000006.1"/>
</dbReference>
<evidence type="ECO:0000313" key="1">
    <source>
        <dbReference type="EMBL" id="MCS5479856.1"/>
    </source>
</evidence>
<proteinExistence type="predicted"/>
<protein>
    <submittedName>
        <fullName evidence="1">Uncharacterized protein</fullName>
    </submittedName>
</protein>
<accession>A0ABT2FX84</accession>
<comment type="caution">
    <text evidence="1">The sequence shown here is derived from an EMBL/GenBank/DDBJ whole genome shotgun (WGS) entry which is preliminary data.</text>
</comment>
<dbReference type="Proteomes" id="UP001205965">
    <property type="component" value="Unassembled WGS sequence"/>
</dbReference>
<name>A0ABT2FX84_9CORY</name>
<gene>
    <name evidence="1" type="ORF">NYP18_09305</name>
</gene>
<sequence>MDPMTIIEDLSSDRANMLADITGIPREWALPATIALSAASVLLRFALSS</sequence>
<organism evidence="1 2">
    <name type="scientific">Corynebacterium lemuris</name>
    <dbReference type="NCBI Taxonomy" id="1859292"/>
    <lineage>
        <taxon>Bacteria</taxon>
        <taxon>Bacillati</taxon>
        <taxon>Actinomycetota</taxon>
        <taxon>Actinomycetes</taxon>
        <taxon>Mycobacteriales</taxon>
        <taxon>Corynebacteriaceae</taxon>
        <taxon>Corynebacterium</taxon>
    </lineage>
</organism>
<reference evidence="1 2" key="1">
    <citation type="submission" date="2022-08" db="EMBL/GenBank/DDBJ databases">
        <title>YIM 101645 draft genome.</title>
        <authorList>
            <person name="Chen X."/>
        </authorList>
    </citation>
    <scope>NUCLEOTIDE SEQUENCE [LARGE SCALE GENOMIC DNA]</scope>
    <source>
        <strain evidence="1 2">YIM 101645</strain>
    </source>
</reference>
<evidence type="ECO:0000313" key="2">
    <source>
        <dbReference type="Proteomes" id="UP001205965"/>
    </source>
</evidence>
<keyword evidence="2" id="KW-1185">Reference proteome</keyword>
<dbReference type="EMBL" id="JANWTC010000006">
    <property type="protein sequence ID" value="MCS5479856.1"/>
    <property type="molecule type" value="Genomic_DNA"/>
</dbReference>